<name>A0A9Q0JQM3_9ROSI</name>
<evidence type="ECO:0000313" key="2">
    <source>
        <dbReference type="EMBL" id="KAJ4850543.1"/>
    </source>
</evidence>
<sequence length="113" mass="12513">CIYSSLPPFFFHFFLPLLSLFCHNSLSSLSLFILLFSLVFFSSSSPKSPFLAFFFSFLFSSPILLSLRTTFIPQPRRRRYPVTGGGSGLVQGVSPPSVSLVNGGCVMVVWDFG</sequence>
<accession>A0A9Q0JQM3</accession>
<organism evidence="2 3">
    <name type="scientific">Turnera subulata</name>
    <dbReference type="NCBI Taxonomy" id="218843"/>
    <lineage>
        <taxon>Eukaryota</taxon>
        <taxon>Viridiplantae</taxon>
        <taxon>Streptophyta</taxon>
        <taxon>Embryophyta</taxon>
        <taxon>Tracheophyta</taxon>
        <taxon>Spermatophyta</taxon>
        <taxon>Magnoliopsida</taxon>
        <taxon>eudicotyledons</taxon>
        <taxon>Gunneridae</taxon>
        <taxon>Pentapetalae</taxon>
        <taxon>rosids</taxon>
        <taxon>fabids</taxon>
        <taxon>Malpighiales</taxon>
        <taxon>Passifloraceae</taxon>
        <taxon>Turnera</taxon>
    </lineage>
</organism>
<dbReference type="Proteomes" id="UP001141552">
    <property type="component" value="Unassembled WGS sequence"/>
</dbReference>
<keyword evidence="3" id="KW-1185">Reference proteome</keyword>
<feature type="non-terminal residue" evidence="2">
    <location>
        <position position="113"/>
    </location>
</feature>
<keyword evidence="1" id="KW-0472">Membrane</keyword>
<keyword evidence="1" id="KW-0812">Transmembrane</keyword>
<dbReference type="EMBL" id="JAKUCV010000291">
    <property type="protein sequence ID" value="KAJ4850543.1"/>
    <property type="molecule type" value="Genomic_DNA"/>
</dbReference>
<feature type="transmembrane region" description="Helical" evidence="1">
    <location>
        <begin position="12"/>
        <end position="38"/>
    </location>
</feature>
<reference evidence="2" key="1">
    <citation type="submission" date="2022-02" db="EMBL/GenBank/DDBJ databases">
        <authorList>
            <person name="Henning P.M."/>
            <person name="McCubbin A.G."/>
            <person name="Shore J.S."/>
        </authorList>
    </citation>
    <scope>NUCLEOTIDE SEQUENCE</scope>
    <source>
        <strain evidence="2">F60SS</strain>
        <tissue evidence="2">Leaves</tissue>
    </source>
</reference>
<reference evidence="2" key="2">
    <citation type="journal article" date="2023" name="Plants (Basel)">
        <title>Annotation of the Turnera subulata (Passifloraceae) Draft Genome Reveals the S-Locus Evolved after the Divergence of Turneroideae from Passifloroideae in a Stepwise Manner.</title>
        <authorList>
            <person name="Henning P.M."/>
            <person name="Roalson E.H."/>
            <person name="Mir W."/>
            <person name="McCubbin A.G."/>
            <person name="Shore J.S."/>
        </authorList>
    </citation>
    <scope>NUCLEOTIDE SEQUENCE</scope>
    <source>
        <strain evidence="2">F60SS</strain>
    </source>
</reference>
<evidence type="ECO:0000313" key="3">
    <source>
        <dbReference type="Proteomes" id="UP001141552"/>
    </source>
</evidence>
<dbReference type="AlphaFoldDB" id="A0A9Q0JQM3"/>
<proteinExistence type="predicted"/>
<feature type="transmembrane region" description="Helical" evidence="1">
    <location>
        <begin position="50"/>
        <end position="71"/>
    </location>
</feature>
<keyword evidence="1" id="KW-1133">Transmembrane helix</keyword>
<gene>
    <name evidence="2" type="ORF">Tsubulata_030845</name>
</gene>
<protein>
    <submittedName>
        <fullName evidence="2">Uncharacterized protein</fullName>
    </submittedName>
</protein>
<comment type="caution">
    <text evidence="2">The sequence shown here is derived from an EMBL/GenBank/DDBJ whole genome shotgun (WGS) entry which is preliminary data.</text>
</comment>
<evidence type="ECO:0000256" key="1">
    <source>
        <dbReference type="SAM" id="Phobius"/>
    </source>
</evidence>